<reference evidence="2" key="1">
    <citation type="submission" date="2017-09" db="EMBL/GenBank/DDBJ databases">
        <title>Depth-based differentiation of microbial function through sediment-hosted aquifers and enrichment of novel symbionts in the deep terrestrial subsurface.</title>
        <authorList>
            <person name="Probst A.J."/>
            <person name="Ladd B."/>
            <person name="Jarett J.K."/>
            <person name="Geller-Mcgrath D.E."/>
            <person name="Sieber C.M.K."/>
            <person name="Emerson J.B."/>
            <person name="Anantharaman K."/>
            <person name="Thomas B.C."/>
            <person name="Malmstrom R."/>
            <person name="Stieglmeier M."/>
            <person name="Klingl A."/>
            <person name="Woyke T."/>
            <person name="Ryan C.M."/>
            <person name="Banfield J.F."/>
        </authorList>
    </citation>
    <scope>NUCLEOTIDE SEQUENCE [LARGE SCALE GENOMIC DNA]</scope>
</reference>
<protein>
    <submittedName>
        <fullName evidence="1">Uncharacterized protein</fullName>
    </submittedName>
</protein>
<dbReference type="Proteomes" id="UP000230363">
    <property type="component" value="Unassembled WGS sequence"/>
</dbReference>
<name>A0A2M7Q8G6_9BACT</name>
<gene>
    <name evidence="1" type="ORF">COY96_00480</name>
</gene>
<dbReference type="AlphaFoldDB" id="A0A2M7Q8G6"/>
<organism evidence="1 2">
    <name type="scientific">Candidatus Wolfebacteria bacterium CG_4_10_14_0_8_um_filter_37_11</name>
    <dbReference type="NCBI Taxonomy" id="1975062"/>
    <lineage>
        <taxon>Bacteria</taxon>
        <taxon>Candidatus Wolfeibacteriota</taxon>
    </lineage>
</organism>
<evidence type="ECO:0000313" key="1">
    <source>
        <dbReference type="EMBL" id="PIY59683.1"/>
    </source>
</evidence>
<sequence length="111" mass="13080">MKPIFKHKNLAKGRWFKLSLAEQLGNIGSEVWRTLRAKGKDEKRFWQAVERALELFDLTLEDSRWLNRKGEIARAREVFCDAIYGGKLYKSSFEDLTRYFDQFAFAAAKKK</sequence>
<evidence type="ECO:0000313" key="2">
    <source>
        <dbReference type="Proteomes" id="UP000230363"/>
    </source>
</evidence>
<dbReference type="EMBL" id="PFKZ01000016">
    <property type="protein sequence ID" value="PIY59683.1"/>
    <property type="molecule type" value="Genomic_DNA"/>
</dbReference>
<comment type="caution">
    <text evidence="1">The sequence shown here is derived from an EMBL/GenBank/DDBJ whole genome shotgun (WGS) entry which is preliminary data.</text>
</comment>
<accession>A0A2M7Q8G6</accession>
<proteinExistence type="predicted"/>